<dbReference type="Pfam" id="PF01128">
    <property type="entry name" value="IspD"/>
    <property type="match status" value="1"/>
</dbReference>
<dbReference type="PANTHER" id="PTHR43015:SF1">
    <property type="entry name" value="D-RIBITOL-5-PHOSPHATE CYTIDYLYLTRANSFERASE"/>
    <property type="match status" value="1"/>
</dbReference>
<dbReference type="AlphaFoldDB" id="A0A842JG73"/>
<comment type="caution">
    <text evidence="4">The sequence shown here is derived from an EMBL/GenBank/DDBJ whole genome shotgun (WGS) entry which is preliminary data.</text>
</comment>
<gene>
    <name evidence="4" type="ORF">H7313_11695</name>
</gene>
<keyword evidence="5" id="KW-1185">Reference proteome</keyword>
<keyword evidence="2 4" id="KW-0548">Nucleotidyltransferase</keyword>
<reference evidence="4 5" key="1">
    <citation type="submission" date="2020-08" db="EMBL/GenBank/DDBJ databases">
        <authorList>
            <person name="Liu C."/>
            <person name="Sun Q."/>
        </authorList>
    </citation>
    <scope>NUCLEOTIDE SEQUENCE [LARGE SCALE GENOMIC DNA]</scope>
    <source>
        <strain evidence="4 5">N22</strain>
    </source>
</reference>
<sequence>MKFGAIILAGGRGERFRGRKQFLDLRGKPLWKHVYDKAVQALGSDVNIVKVGIDFPGGDTRTDSVKLGLSALDDDTDRVVIVEAARPLVTVRQLKQLLLDPAPSAAFVMPLVNTVVMRDGSYIDRDEMYELLTPQAFDFQKLASAYATGKHTDMTDETRVMFEEYAIRAHFIETDDNLIKVTYPRDVAVVEGMLQSRGDLL</sequence>
<evidence type="ECO:0000256" key="2">
    <source>
        <dbReference type="ARBA" id="ARBA00022695"/>
    </source>
</evidence>
<protein>
    <submittedName>
        <fullName evidence="4">2-C-methyl-D-erythritol 4-phosphate cytidylyltransferase</fullName>
    </submittedName>
</protein>
<accession>A0A842JG73</accession>
<organism evidence="4 5">
    <name type="scientific">Gordonibacter massiliensis</name>
    <name type="common">ex Traore et al. 2017</name>
    <dbReference type="NCBI Taxonomy" id="1841863"/>
    <lineage>
        <taxon>Bacteria</taxon>
        <taxon>Bacillati</taxon>
        <taxon>Actinomycetota</taxon>
        <taxon>Coriobacteriia</taxon>
        <taxon>Eggerthellales</taxon>
        <taxon>Eggerthellaceae</taxon>
        <taxon>Gordonibacter</taxon>
    </lineage>
</organism>
<dbReference type="Proteomes" id="UP000587396">
    <property type="component" value="Unassembled WGS sequence"/>
</dbReference>
<dbReference type="Gene3D" id="3.90.550.10">
    <property type="entry name" value="Spore Coat Polysaccharide Biosynthesis Protein SpsA, Chain A"/>
    <property type="match status" value="1"/>
</dbReference>
<evidence type="ECO:0000256" key="1">
    <source>
        <dbReference type="ARBA" id="ARBA00022679"/>
    </source>
</evidence>
<dbReference type="GO" id="GO:0005829">
    <property type="term" value="C:cytosol"/>
    <property type="evidence" value="ECO:0007669"/>
    <property type="project" value="TreeGrafter"/>
</dbReference>
<dbReference type="PANTHER" id="PTHR43015">
    <property type="entry name" value="D-RIBITOL-5-PHOSPHATE CYTIDYLYLTRANSFERASE"/>
    <property type="match status" value="1"/>
</dbReference>
<feature type="domain" description="MobA-like NTP transferase" evidence="3">
    <location>
        <begin position="5"/>
        <end position="48"/>
    </location>
</feature>
<dbReference type="InterPro" id="IPR034683">
    <property type="entry name" value="IspD/TarI"/>
</dbReference>
<evidence type="ECO:0000259" key="3">
    <source>
        <dbReference type="Pfam" id="PF12804"/>
    </source>
</evidence>
<dbReference type="RefSeq" id="WP_185905757.1">
    <property type="nucleotide sequence ID" value="NZ_JACMSE010000009.1"/>
</dbReference>
<dbReference type="SUPFAM" id="SSF53448">
    <property type="entry name" value="Nucleotide-diphospho-sugar transferases"/>
    <property type="match status" value="1"/>
</dbReference>
<dbReference type="InterPro" id="IPR029044">
    <property type="entry name" value="Nucleotide-diphossugar_trans"/>
</dbReference>
<evidence type="ECO:0000313" key="5">
    <source>
        <dbReference type="Proteomes" id="UP000587396"/>
    </source>
</evidence>
<dbReference type="InterPro" id="IPR025877">
    <property type="entry name" value="MobA-like_NTP_Trfase"/>
</dbReference>
<evidence type="ECO:0000313" key="4">
    <source>
        <dbReference type="EMBL" id="MBC2889996.1"/>
    </source>
</evidence>
<dbReference type="Pfam" id="PF12804">
    <property type="entry name" value="NTP_transf_3"/>
    <property type="match status" value="1"/>
</dbReference>
<dbReference type="GO" id="GO:0070567">
    <property type="term" value="F:cytidylyltransferase activity"/>
    <property type="evidence" value="ECO:0007669"/>
    <property type="project" value="InterPro"/>
</dbReference>
<proteinExistence type="predicted"/>
<name>A0A842JG73_9ACTN</name>
<dbReference type="EMBL" id="JACMSE010000009">
    <property type="protein sequence ID" value="MBC2889996.1"/>
    <property type="molecule type" value="Genomic_DNA"/>
</dbReference>
<keyword evidence="1 4" id="KW-0808">Transferase</keyword>